<dbReference type="SUPFAM" id="SSF52047">
    <property type="entry name" value="RNI-like"/>
    <property type="match status" value="1"/>
</dbReference>
<gene>
    <name evidence="1" type="ORF">GMBLW1_33870</name>
</gene>
<evidence type="ECO:0000313" key="2">
    <source>
        <dbReference type="Proteomes" id="UP000464378"/>
    </source>
</evidence>
<dbReference type="EMBL" id="LR586016">
    <property type="protein sequence ID" value="VIP00573.1"/>
    <property type="molecule type" value="Genomic_DNA"/>
</dbReference>
<name>A0A6C2YHF1_9BACT</name>
<evidence type="ECO:0000313" key="1">
    <source>
        <dbReference type="EMBL" id="VIP00573.1"/>
    </source>
</evidence>
<proteinExistence type="predicted"/>
<organism evidence="1">
    <name type="scientific">Tuwongella immobilis</name>
    <dbReference type="NCBI Taxonomy" id="692036"/>
    <lineage>
        <taxon>Bacteria</taxon>
        <taxon>Pseudomonadati</taxon>
        <taxon>Planctomycetota</taxon>
        <taxon>Planctomycetia</taxon>
        <taxon>Gemmatales</taxon>
        <taxon>Gemmataceae</taxon>
        <taxon>Tuwongella</taxon>
    </lineage>
</organism>
<dbReference type="Gene3D" id="3.80.10.10">
    <property type="entry name" value="Ribonuclease Inhibitor"/>
    <property type="match status" value="1"/>
</dbReference>
<sequence>MERTFPNLMSACANAPRFDDAVWLGTADWLIEQGDPRGDLLHYSRQRSSDRPSQADQWQSWFCDHFAPHHWLIPAPRTPQTSPMGFDMLWDHGWYSAPLTYYPSTHQAMDQAWPVLWRFTDNQRFECELAAEDVAPRLSDSNWWLSLTVPFSQGSSPIRCPDSVTHRVRELWFSGNRRHRTQPIPWQRFAAMTAVRSLTWNSFLEDNELRWLESFPELESLRIRNAKRLTAAAWCAFEPPASLQSLQLDHANQLPSAVLIEWASRLSLRELRLAGRLSPGVLVALRRWDKLRRLHLTQANTLDEEWLSVLGSLRDLECLTLTQVSGAWLPRLLRQLHQLPNLWHLEIGVVPEDTEPHLHRLGEFPHLESLALGFERWRSDQAADLADQLSRSPRHHYPALRRLRLPLQMLSVECRKRLAHRFPQQLLMS</sequence>
<protein>
    <recommendedName>
        <fullName evidence="3">Repeat-companion domain protein</fullName>
    </recommendedName>
</protein>
<evidence type="ECO:0008006" key="3">
    <source>
        <dbReference type="Google" id="ProtNLM"/>
    </source>
</evidence>
<dbReference type="EMBL" id="LR593887">
    <property type="protein sequence ID" value="VTR96564.1"/>
    <property type="molecule type" value="Genomic_DNA"/>
</dbReference>
<keyword evidence="2" id="KW-1185">Reference proteome</keyword>
<dbReference type="AlphaFoldDB" id="A0A6C2YHF1"/>
<dbReference type="InterPro" id="IPR032675">
    <property type="entry name" value="LRR_dom_sf"/>
</dbReference>
<reference evidence="1" key="1">
    <citation type="submission" date="2019-04" db="EMBL/GenBank/DDBJ databases">
        <authorList>
            <consortium name="Science for Life Laboratories"/>
        </authorList>
    </citation>
    <scope>NUCLEOTIDE SEQUENCE</scope>
    <source>
        <strain evidence="1">MBLW1</strain>
    </source>
</reference>
<dbReference type="InParanoid" id="A0A6C2YHF1"/>
<dbReference type="KEGG" id="tim:GMBLW1_33870"/>
<dbReference type="Proteomes" id="UP000464378">
    <property type="component" value="Chromosome"/>
</dbReference>
<accession>A0A6C2YHF1</accession>